<dbReference type="NCBIfam" id="TIGR00711">
    <property type="entry name" value="efflux_EmrB"/>
    <property type="match status" value="1"/>
</dbReference>
<keyword evidence="2" id="KW-0813">Transport</keyword>
<dbReference type="EMBL" id="FNAX01000018">
    <property type="protein sequence ID" value="SDG38168.1"/>
    <property type="molecule type" value="Genomic_DNA"/>
</dbReference>
<keyword evidence="3" id="KW-1003">Cell membrane</keyword>
<feature type="transmembrane region" description="Helical" evidence="7">
    <location>
        <begin position="465"/>
        <end position="482"/>
    </location>
</feature>
<dbReference type="SUPFAM" id="SSF103473">
    <property type="entry name" value="MFS general substrate transporter"/>
    <property type="match status" value="1"/>
</dbReference>
<feature type="transmembrane region" description="Helical" evidence="7">
    <location>
        <begin position="89"/>
        <end position="108"/>
    </location>
</feature>
<evidence type="ECO:0000256" key="1">
    <source>
        <dbReference type="ARBA" id="ARBA00004651"/>
    </source>
</evidence>
<evidence type="ECO:0000256" key="4">
    <source>
        <dbReference type="ARBA" id="ARBA00022692"/>
    </source>
</evidence>
<dbReference type="OrthoDB" id="9812221at2"/>
<evidence type="ECO:0000256" key="2">
    <source>
        <dbReference type="ARBA" id="ARBA00022448"/>
    </source>
</evidence>
<feature type="transmembrane region" description="Helical" evidence="7">
    <location>
        <begin position="369"/>
        <end position="388"/>
    </location>
</feature>
<proteinExistence type="predicted"/>
<dbReference type="GO" id="GO:0005886">
    <property type="term" value="C:plasma membrane"/>
    <property type="evidence" value="ECO:0007669"/>
    <property type="project" value="UniProtKB-SubCell"/>
</dbReference>
<evidence type="ECO:0000313" key="10">
    <source>
        <dbReference type="Proteomes" id="UP000198614"/>
    </source>
</evidence>
<dbReference type="Pfam" id="PF07690">
    <property type="entry name" value="MFS_1"/>
    <property type="match status" value="1"/>
</dbReference>
<evidence type="ECO:0000256" key="7">
    <source>
        <dbReference type="SAM" id="Phobius"/>
    </source>
</evidence>
<feature type="transmembrane region" description="Helical" evidence="7">
    <location>
        <begin position="282"/>
        <end position="304"/>
    </location>
</feature>
<dbReference type="Proteomes" id="UP000198614">
    <property type="component" value="Unassembled WGS sequence"/>
</dbReference>
<evidence type="ECO:0000256" key="5">
    <source>
        <dbReference type="ARBA" id="ARBA00022989"/>
    </source>
</evidence>
<organism evidence="9 10">
    <name type="scientific">Streptomyces griseoaurantiacus</name>
    <dbReference type="NCBI Taxonomy" id="68213"/>
    <lineage>
        <taxon>Bacteria</taxon>
        <taxon>Bacillati</taxon>
        <taxon>Actinomycetota</taxon>
        <taxon>Actinomycetes</taxon>
        <taxon>Kitasatosporales</taxon>
        <taxon>Streptomycetaceae</taxon>
        <taxon>Streptomyces</taxon>
        <taxon>Streptomyces aurantiacus group</taxon>
    </lineage>
</organism>
<feature type="domain" description="Major facilitator superfamily (MFS) profile" evidence="8">
    <location>
        <begin position="23"/>
        <end position="487"/>
    </location>
</feature>
<dbReference type="InterPro" id="IPR004638">
    <property type="entry name" value="EmrB-like"/>
</dbReference>
<dbReference type="CDD" id="cd17503">
    <property type="entry name" value="MFS_LmrB_MDR_like"/>
    <property type="match status" value="1"/>
</dbReference>
<feature type="transmembrane region" description="Helical" evidence="7">
    <location>
        <begin position="114"/>
        <end position="135"/>
    </location>
</feature>
<feature type="transmembrane region" description="Helical" evidence="7">
    <location>
        <begin position="207"/>
        <end position="229"/>
    </location>
</feature>
<evidence type="ECO:0000313" key="9">
    <source>
        <dbReference type="EMBL" id="SDG38168.1"/>
    </source>
</evidence>
<evidence type="ECO:0000256" key="6">
    <source>
        <dbReference type="ARBA" id="ARBA00023136"/>
    </source>
</evidence>
<dbReference type="Gene3D" id="1.20.1720.10">
    <property type="entry name" value="Multidrug resistance protein D"/>
    <property type="match status" value="1"/>
</dbReference>
<dbReference type="Gene3D" id="1.20.1250.20">
    <property type="entry name" value="MFS general substrate transporter like domains"/>
    <property type="match status" value="1"/>
</dbReference>
<keyword evidence="6 7" id="KW-0472">Membrane</keyword>
<sequence>MTTQQERTPAEESERIGPDLWWLAAIMAFGSFAGLLDATITNVAIGPLASAFDAEIATVQWVVTGYLLAITATLPLGAWAMARFGARETLLFSQAVFLLGSLLSGLAWDAPSLIGFRVLQGIGGGLALPVGQALIAQAAGPRRLTKLMSLVTVPALFAPLVGPSLGGVLVDHASWRWIFLINVPFCLATIGLILWRVRNVIAPTKDAVLDTLGLVLLVPALAGLIYGFSEAGAAGGFTGTRALAGLGAGVVLGTAFVAHALRRRSEAVLDLRLFRVRDFAAGNLASMVMAVAMYGVLIPLPLYFQVVQGTSVLESALMLLPQSLGYLVAVSLLQRLTVALGVRTVTLAGVVLVGVGTLPYVVIDADPSRFLLGAALVVRGLGLGASMMPTMTAAFSSVPKEVVPRATSAFHVFQRIGASLGTAVLTVVLQNEALRHLPEEVPGLAAVAPGSAVAHGLASSFRAPFWWALAFTALALVPAFFLPGRRPAAAADEADGSAARPGTAPVLSE</sequence>
<evidence type="ECO:0000256" key="3">
    <source>
        <dbReference type="ARBA" id="ARBA00022475"/>
    </source>
</evidence>
<dbReference type="InterPro" id="IPR011701">
    <property type="entry name" value="MFS"/>
</dbReference>
<feature type="transmembrane region" description="Helical" evidence="7">
    <location>
        <begin position="241"/>
        <end position="261"/>
    </location>
</feature>
<keyword evidence="4 7" id="KW-0812">Transmembrane</keyword>
<comment type="subcellular location">
    <subcellularLocation>
        <location evidence="1">Cell membrane</location>
        <topology evidence="1">Multi-pass membrane protein</topology>
    </subcellularLocation>
</comment>
<feature type="transmembrane region" description="Helical" evidence="7">
    <location>
        <begin position="345"/>
        <end position="363"/>
    </location>
</feature>
<protein>
    <submittedName>
        <fullName evidence="9">Drug resistance transporter, EmrB/QacA subfamily</fullName>
    </submittedName>
</protein>
<feature type="transmembrane region" description="Helical" evidence="7">
    <location>
        <begin position="147"/>
        <end position="169"/>
    </location>
</feature>
<dbReference type="PANTHER" id="PTHR23501">
    <property type="entry name" value="MAJOR FACILITATOR SUPERFAMILY"/>
    <property type="match status" value="1"/>
</dbReference>
<feature type="transmembrane region" description="Helical" evidence="7">
    <location>
        <begin position="20"/>
        <end position="41"/>
    </location>
</feature>
<dbReference type="GO" id="GO:0022857">
    <property type="term" value="F:transmembrane transporter activity"/>
    <property type="evidence" value="ECO:0007669"/>
    <property type="project" value="InterPro"/>
</dbReference>
<feature type="transmembrane region" description="Helical" evidence="7">
    <location>
        <begin position="61"/>
        <end position="82"/>
    </location>
</feature>
<name>A0A1G7TSF8_9ACTN</name>
<evidence type="ECO:0000259" key="8">
    <source>
        <dbReference type="PROSITE" id="PS50850"/>
    </source>
</evidence>
<dbReference type="InterPro" id="IPR020846">
    <property type="entry name" value="MFS_dom"/>
</dbReference>
<dbReference type="PANTHER" id="PTHR23501:SF1">
    <property type="entry name" value="TRANSPORT PROTEIN HSRA-RELATED"/>
    <property type="match status" value="1"/>
</dbReference>
<dbReference type="InterPro" id="IPR036259">
    <property type="entry name" value="MFS_trans_sf"/>
</dbReference>
<gene>
    <name evidence="9" type="ORF">SAMN05216260_118140</name>
</gene>
<dbReference type="PROSITE" id="PS50850">
    <property type="entry name" value="MFS"/>
    <property type="match status" value="1"/>
</dbReference>
<reference evidence="9 10" key="1">
    <citation type="submission" date="2016-10" db="EMBL/GenBank/DDBJ databases">
        <authorList>
            <person name="de Groot N.N."/>
        </authorList>
    </citation>
    <scope>NUCLEOTIDE SEQUENCE [LARGE SCALE GENOMIC DNA]</scope>
    <source>
        <strain evidence="9 10">CGMCC 4.1859</strain>
    </source>
</reference>
<keyword evidence="5 7" id="KW-1133">Transmembrane helix</keyword>
<dbReference type="AlphaFoldDB" id="A0A1G7TSF8"/>
<feature type="transmembrane region" description="Helical" evidence="7">
    <location>
        <begin position="175"/>
        <end position="195"/>
    </location>
</feature>
<accession>A0A1G7TSF8</accession>